<dbReference type="PANTHER" id="PTHR40465">
    <property type="entry name" value="CHROMOSOME 1, WHOLE GENOME SHOTGUN SEQUENCE"/>
    <property type="match status" value="1"/>
</dbReference>
<feature type="transmembrane region" description="Helical" evidence="1">
    <location>
        <begin position="51"/>
        <end position="70"/>
    </location>
</feature>
<dbReference type="AlphaFoldDB" id="A0A8H5FAU2"/>
<dbReference type="EMBL" id="JAACJJ010000002">
    <property type="protein sequence ID" value="KAF5329593.1"/>
    <property type="molecule type" value="Genomic_DNA"/>
</dbReference>
<protein>
    <submittedName>
        <fullName evidence="2">Uncharacterized protein</fullName>
    </submittedName>
</protein>
<accession>A0A8H5FAU2</accession>
<feature type="transmembrane region" description="Helical" evidence="1">
    <location>
        <begin position="25"/>
        <end position="44"/>
    </location>
</feature>
<evidence type="ECO:0000313" key="2">
    <source>
        <dbReference type="EMBL" id="KAF5329593.1"/>
    </source>
</evidence>
<keyword evidence="3" id="KW-1185">Reference proteome</keyword>
<dbReference type="Proteomes" id="UP000567179">
    <property type="component" value="Unassembled WGS sequence"/>
</dbReference>
<name>A0A8H5FAU2_9AGAR</name>
<reference evidence="2 3" key="1">
    <citation type="journal article" date="2020" name="ISME J.">
        <title>Uncovering the hidden diversity of litter-decomposition mechanisms in mushroom-forming fungi.</title>
        <authorList>
            <person name="Floudas D."/>
            <person name="Bentzer J."/>
            <person name="Ahren D."/>
            <person name="Johansson T."/>
            <person name="Persson P."/>
            <person name="Tunlid A."/>
        </authorList>
    </citation>
    <scope>NUCLEOTIDE SEQUENCE [LARGE SCALE GENOMIC DNA]</scope>
    <source>
        <strain evidence="2 3">CBS 101986</strain>
    </source>
</reference>
<dbReference type="OrthoDB" id="2953893at2759"/>
<keyword evidence="1" id="KW-0812">Transmembrane</keyword>
<organism evidence="2 3">
    <name type="scientific">Psilocybe cf. subviscida</name>
    <dbReference type="NCBI Taxonomy" id="2480587"/>
    <lineage>
        <taxon>Eukaryota</taxon>
        <taxon>Fungi</taxon>
        <taxon>Dikarya</taxon>
        <taxon>Basidiomycota</taxon>
        <taxon>Agaricomycotina</taxon>
        <taxon>Agaricomycetes</taxon>
        <taxon>Agaricomycetidae</taxon>
        <taxon>Agaricales</taxon>
        <taxon>Agaricineae</taxon>
        <taxon>Strophariaceae</taxon>
        <taxon>Psilocybe</taxon>
    </lineage>
</organism>
<feature type="transmembrane region" description="Helical" evidence="1">
    <location>
        <begin position="97"/>
        <end position="118"/>
    </location>
</feature>
<evidence type="ECO:0000256" key="1">
    <source>
        <dbReference type="SAM" id="Phobius"/>
    </source>
</evidence>
<gene>
    <name evidence="2" type="ORF">D9619_009421</name>
</gene>
<comment type="caution">
    <text evidence="2">The sequence shown here is derived from an EMBL/GenBank/DDBJ whole genome shotgun (WGS) entry which is preliminary data.</text>
</comment>
<dbReference type="PANTHER" id="PTHR40465:SF1">
    <property type="entry name" value="DUF6534 DOMAIN-CONTAINING PROTEIN"/>
    <property type="match status" value="1"/>
</dbReference>
<sequence length="192" mass="21388">MYFWFATGFSNISHMNNVNLTPVDVPMLCGLIASVVQIFFAHRIYTLRRGYWVICCLIALTSLVQLGGAIGNGSRSFKIQKFSEFHQNIVFPQSMHVWLVGDVVCDVLIAGTMLKLFFASRKKTTAQGNRILKQVVRLIVETNTLTGQSDIYMHGSVNHKANDATYYVDSGFATASSDSYNLSIEPFSGEKV</sequence>
<evidence type="ECO:0000313" key="3">
    <source>
        <dbReference type="Proteomes" id="UP000567179"/>
    </source>
</evidence>
<proteinExistence type="predicted"/>
<keyword evidence="1" id="KW-1133">Transmembrane helix</keyword>
<keyword evidence="1" id="KW-0472">Membrane</keyword>